<feature type="compositionally biased region" description="Low complexity" evidence="1">
    <location>
        <begin position="19"/>
        <end position="59"/>
    </location>
</feature>
<evidence type="ECO:0008006" key="4">
    <source>
        <dbReference type="Google" id="ProtNLM"/>
    </source>
</evidence>
<keyword evidence="3" id="KW-1185">Reference proteome</keyword>
<protein>
    <recommendedName>
        <fullName evidence="4">Zinc-finger domain-containing protein</fullName>
    </recommendedName>
</protein>
<comment type="caution">
    <text evidence="2">The sequence shown here is derived from an EMBL/GenBank/DDBJ whole genome shotgun (WGS) entry which is preliminary data.</text>
</comment>
<proteinExistence type="predicted"/>
<accession>A0AAD7DQZ8</accession>
<dbReference type="EMBL" id="JARKIE010000037">
    <property type="protein sequence ID" value="KAJ7695645.1"/>
    <property type="molecule type" value="Genomic_DNA"/>
</dbReference>
<gene>
    <name evidence="2" type="ORF">B0H17DRAFT_1054978</name>
</gene>
<sequence>MFSGDGSTSAGQTISTQASYSPTTGSSQSSSLSSFPSSSSILSASSSISSLPSFSSSSSTYHSVFPLPDLRPLKLTTCSALDPAKTICRFEVPGGGVCRDAGCKDLHLQRVGRESGEDVVEPSDDDTAEYLYGVLPAAWLTKHGVTVPGIAGALQQARDPSSGGVFEERVAQVLAGLGPPPPG</sequence>
<evidence type="ECO:0000313" key="3">
    <source>
        <dbReference type="Proteomes" id="UP001221757"/>
    </source>
</evidence>
<evidence type="ECO:0000313" key="2">
    <source>
        <dbReference type="EMBL" id="KAJ7695645.1"/>
    </source>
</evidence>
<organism evidence="2 3">
    <name type="scientific">Mycena rosella</name>
    <name type="common">Pink bonnet</name>
    <name type="synonym">Agaricus rosellus</name>
    <dbReference type="NCBI Taxonomy" id="1033263"/>
    <lineage>
        <taxon>Eukaryota</taxon>
        <taxon>Fungi</taxon>
        <taxon>Dikarya</taxon>
        <taxon>Basidiomycota</taxon>
        <taxon>Agaricomycotina</taxon>
        <taxon>Agaricomycetes</taxon>
        <taxon>Agaricomycetidae</taxon>
        <taxon>Agaricales</taxon>
        <taxon>Marasmiineae</taxon>
        <taxon>Mycenaceae</taxon>
        <taxon>Mycena</taxon>
    </lineage>
</organism>
<dbReference type="AlphaFoldDB" id="A0AAD7DQZ8"/>
<name>A0AAD7DQZ8_MYCRO</name>
<evidence type="ECO:0000256" key="1">
    <source>
        <dbReference type="SAM" id="MobiDB-lite"/>
    </source>
</evidence>
<feature type="compositionally biased region" description="Polar residues" evidence="1">
    <location>
        <begin position="1"/>
        <end position="18"/>
    </location>
</feature>
<reference evidence="2" key="1">
    <citation type="submission" date="2023-03" db="EMBL/GenBank/DDBJ databases">
        <title>Massive genome expansion in bonnet fungi (Mycena s.s.) driven by repeated elements and novel gene families across ecological guilds.</title>
        <authorList>
            <consortium name="Lawrence Berkeley National Laboratory"/>
            <person name="Harder C.B."/>
            <person name="Miyauchi S."/>
            <person name="Viragh M."/>
            <person name="Kuo A."/>
            <person name="Thoen E."/>
            <person name="Andreopoulos B."/>
            <person name="Lu D."/>
            <person name="Skrede I."/>
            <person name="Drula E."/>
            <person name="Henrissat B."/>
            <person name="Morin E."/>
            <person name="Kohler A."/>
            <person name="Barry K."/>
            <person name="LaButti K."/>
            <person name="Morin E."/>
            <person name="Salamov A."/>
            <person name="Lipzen A."/>
            <person name="Mereny Z."/>
            <person name="Hegedus B."/>
            <person name="Baldrian P."/>
            <person name="Stursova M."/>
            <person name="Weitz H."/>
            <person name="Taylor A."/>
            <person name="Grigoriev I.V."/>
            <person name="Nagy L.G."/>
            <person name="Martin F."/>
            <person name="Kauserud H."/>
        </authorList>
    </citation>
    <scope>NUCLEOTIDE SEQUENCE</scope>
    <source>
        <strain evidence="2">CBHHK067</strain>
    </source>
</reference>
<feature type="region of interest" description="Disordered" evidence="1">
    <location>
        <begin position="1"/>
        <end position="59"/>
    </location>
</feature>
<dbReference type="Proteomes" id="UP001221757">
    <property type="component" value="Unassembled WGS sequence"/>
</dbReference>